<sequence length="98" mass="11127">MRKPRPAIGALFFFGTALVLALYFTFAAVQGSFGLFNRVQVQAESSELVQRRDRLQVELSQLQNKTTRLSDDFLDLDLLDERARDVLGLGRPDDVIIR</sequence>
<name>A0ABT0LZ88_9RHOB</name>
<dbReference type="EMBL" id="JALZWP010000003">
    <property type="protein sequence ID" value="MCL1627924.1"/>
    <property type="molecule type" value="Genomic_DNA"/>
</dbReference>
<keyword evidence="3" id="KW-1185">Reference proteome</keyword>
<protein>
    <submittedName>
        <fullName evidence="2">Septum formation initiator family protein</fullName>
    </submittedName>
</protein>
<proteinExistence type="predicted"/>
<keyword evidence="1" id="KW-0175">Coiled coil</keyword>
<evidence type="ECO:0000313" key="3">
    <source>
        <dbReference type="Proteomes" id="UP001202550"/>
    </source>
</evidence>
<organism evidence="2 3">
    <name type="scientific">Roseinatronobacter domitianus</name>
    <dbReference type="NCBI Taxonomy" id="2940293"/>
    <lineage>
        <taxon>Bacteria</taxon>
        <taxon>Pseudomonadati</taxon>
        <taxon>Pseudomonadota</taxon>
        <taxon>Alphaproteobacteria</taxon>
        <taxon>Rhodobacterales</taxon>
        <taxon>Paracoccaceae</taxon>
        <taxon>Roseinatronobacter</taxon>
    </lineage>
</organism>
<feature type="coiled-coil region" evidence="1">
    <location>
        <begin position="45"/>
        <end position="72"/>
    </location>
</feature>
<reference evidence="2 3" key="1">
    <citation type="submission" date="2022-05" db="EMBL/GenBank/DDBJ databases">
        <title>Seasonal and diel survey of microbial diversity of the Tyrrhenian coast.</title>
        <authorList>
            <person name="Gattoni G."/>
            <person name="Corral P."/>
        </authorList>
    </citation>
    <scope>NUCLEOTIDE SEQUENCE [LARGE SCALE GENOMIC DNA]</scope>
    <source>
        <strain evidence="2 3">V10</strain>
    </source>
</reference>
<dbReference type="Pfam" id="PF04977">
    <property type="entry name" value="DivIC"/>
    <property type="match status" value="1"/>
</dbReference>
<accession>A0ABT0LZ88</accession>
<gene>
    <name evidence="2" type="ORF">M3N55_04205</name>
</gene>
<dbReference type="Proteomes" id="UP001202550">
    <property type="component" value="Unassembled WGS sequence"/>
</dbReference>
<comment type="caution">
    <text evidence="2">The sequence shown here is derived from an EMBL/GenBank/DDBJ whole genome shotgun (WGS) entry which is preliminary data.</text>
</comment>
<dbReference type="RefSeq" id="WP_249056714.1">
    <property type="nucleotide sequence ID" value="NZ_JALZWP010000003.1"/>
</dbReference>
<dbReference type="InterPro" id="IPR007060">
    <property type="entry name" value="FtsL/DivIC"/>
</dbReference>
<evidence type="ECO:0000256" key="1">
    <source>
        <dbReference type="SAM" id="Coils"/>
    </source>
</evidence>
<evidence type="ECO:0000313" key="2">
    <source>
        <dbReference type="EMBL" id="MCL1627924.1"/>
    </source>
</evidence>